<dbReference type="PANTHER" id="PTHR37299">
    <property type="entry name" value="TRANSCRIPTIONAL REGULATOR-RELATED"/>
    <property type="match status" value="1"/>
</dbReference>
<dbReference type="AlphaFoldDB" id="A0A5N1JET2"/>
<proteinExistence type="predicted"/>
<feature type="domain" description="HTH LytTR-type" evidence="3">
    <location>
        <begin position="151"/>
        <end position="257"/>
    </location>
</feature>
<dbReference type="PANTHER" id="PTHR37299:SF1">
    <property type="entry name" value="STAGE 0 SPORULATION PROTEIN A HOMOLOG"/>
    <property type="match status" value="1"/>
</dbReference>
<evidence type="ECO:0000256" key="1">
    <source>
        <dbReference type="PROSITE-ProRule" id="PRU00169"/>
    </source>
</evidence>
<keyword evidence="5" id="KW-1185">Reference proteome</keyword>
<dbReference type="InterPro" id="IPR011006">
    <property type="entry name" value="CheY-like_superfamily"/>
</dbReference>
<accession>A0A5N1JET2</accession>
<dbReference type="Gene3D" id="3.40.50.2300">
    <property type="match status" value="1"/>
</dbReference>
<dbReference type="RefSeq" id="WP_150876855.1">
    <property type="nucleotide sequence ID" value="NZ_VTWS01000003.1"/>
</dbReference>
<evidence type="ECO:0000313" key="5">
    <source>
        <dbReference type="Proteomes" id="UP000326344"/>
    </source>
</evidence>
<feature type="domain" description="Response regulatory" evidence="2">
    <location>
        <begin position="10"/>
        <end position="122"/>
    </location>
</feature>
<dbReference type="EMBL" id="VTWS01000003">
    <property type="protein sequence ID" value="KAA9353562.1"/>
    <property type="molecule type" value="Genomic_DNA"/>
</dbReference>
<organism evidence="4 5">
    <name type="scientific">Larkinella humicola</name>
    <dbReference type="NCBI Taxonomy" id="2607654"/>
    <lineage>
        <taxon>Bacteria</taxon>
        <taxon>Pseudomonadati</taxon>
        <taxon>Bacteroidota</taxon>
        <taxon>Cytophagia</taxon>
        <taxon>Cytophagales</taxon>
        <taxon>Spirosomataceae</taxon>
        <taxon>Larkinella</taxon>
    </lineage>
</organism>
<dbReference type="GO" id="GO:0003677">
    <property type="term" value="F:DNA binding"/>
    <property type="evidence" value="ECO:0007669"/>
    <property type="project" value="InterPro"/>
</dbReference>
<dbReference type="InterPro" id="IPR001789">
    <property type="entry name" value="Sig_transdc_resp-reg_receiver"/>
</dbReference>
<dbReference type="CDD" id="cd17532">
    <property type="entry name" value="REC_LytTR_AlgR-like"/>
    <property type="match status" value="1"/>
</dbReference>
<comment type="caution">
    <text evidence="4">The sequence shown here is derived from an EMBL/GenBank/DDBJ whole genome shotgun (WGS) entry which is preliminary data.</text>
</comment>
<dbReference type="PROSITE" id="PS50110">
    <property type="entry name" value="RESPONSE_REGULATORY"/>
    <property type="match status" value="1"/>
</dbReference>
<reference evidence="4 5" key="1">
    <citation type="submission" date="2019-09" db="EMBL/GenBank/DDBJ databases">
        <title>Genome Sequence of Larkinella sp MA1.</title>
        <authorList>
            <person name="Srinivasan S."/>
        </authorList>
    </citation>
    <scope>NUCLEOTIDE SEQUENCE [LARGE SCALE GENOMIC DNA]</scope>
    <source>
        <strain evidence="4 5">MA1</strain>
    </source>
</reference>
<dbReference type="SUPFAM" id="SSF52172">
    <property type="entry name" value="CheY-like"/>
    <property type="match status" value="1"/>
</dbReference>
<evidence type="ECO:0000259" key="2">
    <source>
        <dbReference type="PROSITE" id="PS50110"/>
    </source>
</evidence>
<dbReference type="Proteomes" id="UP000326344">
    <property type="component" value="Unassembled WGS sequence"/>
</dbReference>
<dbReference type="SMART" id="SM00850">
    <property type="entry name" value="LytTR"/>
    <property type="match status" value="1"/>
</dbReference>
<protein>
    <submittedName>
        <fullName evidence="4">Response regulator</fullName>
    </submittedName>
</protein>
<dbReference type="SMART" id="SM00448">
    <property type="entry name" value="REC"/>
    <property type="match status" value="1"/>
</dbReference>
<dbReference type="PROSITE" id="PS50930">
    <property type="entry name" value="HTH_LYTTR"/>
    <property type="match status" value="1"/>
</dbReference>
<dbReference type="Gene3D" id="2.40.50.1020">
    <property type="entry name" value="LytTr DNA-binding domain"/>
    <property type="match status" value="1"/>
</dbReference>
<name>A0A5N1JET2_9BACT</name>
<gene>
    <name evidence="4" type="ORF">F0P93_13030</name>
</gene>
<dbReference type="Pfam" id="PF04397">
    <property type="entry name" value="LytTR"/>
    <property type="match status" value="1"/>
</dbReference>
<keyword evidence="1" id="KW-0597">Phosphoprotein</keyword>
<dbReference type="Pfam" id="PF00072">
    <property type="entry name" value="Response_reg"/>
    <property type="match status" value="1"/>
</dbReference>
<feature type="modified residue" description="4-aspartylphosphate" evidence="1">
    <location>
        <position position="62"/>
    </location>
</feature>
<sequence length="257" mass="29121">MKVATEFPLRTLLVDDEPLAINRLRRLLGAYGDTFEIVGEAGNGLEGLKAVEALEPDLIFLDIEMPGLNGFEMLAKLPYLPIVVFATAYDDYAVRAFEENSIDYLLKPIEPERLEKTVERIRKSHSAPTGSSPDLRHVLELLKPKKELHSISVKTGDRILLIPLASIAYFEAEDKYVFLHTVDGQQFLTNHTISTLEEKLPDSFTRISRSTLLNSRHIQEIQRHFNGKYAVIMRDKKATQLLTGSSFHDNLKSLMEL</sequence>
<evidence type="ECO:0000259" key="3">
    <source>
        <dbReference type="PROSITE" id="PS50930"/>
    </source>
</evidence>
<dbReference type="InterPro" id="IPR046947">
    <property type="entry name" value="LytR-like"/>
</dbReference>
<dbReference type="GO" id="GO:0000156">
    <property type="term" value="F:phosphorelay response regulator activity"/>
    <property type="evidence" value="ECO:0007669"/>
    <property type="project" value="InterPro"/>
</dbReference>
<evidence type="ECO:0000313" key="4">
    <source>
        <dbReference type="EMBL" id="KAA9353562.1"/>
    </source>
</evidence>
<dbReference type="InterPro" id="IPR007492">
    <property type="entry name" value="LytTR_DNA-bd_dom"/>
</dbReference>